<evidence type="ECO:0000313" key="2">
    <source>
        <dbReference type="EMBL" id="SJZ54775.1"/>
    </source>
</evidence>
<dbReference type="InterPro" id="IPR011990">
    <property type="entry name" value="TPR-like_helical_dom_sf"/>
</dbReference>
<dbReference type="AlphaFoldDB" id="A0A1T4LJ81"/>
<dbReference type="InterPro" id="IPR053163">
    <property type="entry name" value="HTH-type_regulator_Rgg"/>
</dbReference>
<keyword evidence="3" id="KW-1185">Reference proteome</keyword>
<dbReference type="EMBL" id="FUXI01000006">
    <property type="protein sequence ID" value="SJZ54775.1"/>
    <property type="molecule type" value="Genomic_DNA"/>
</dbReference>
<dbReference type="SMART" id="SM00530">
    <property type="entry name" value="HTH_XRE"/>
    <property type="match status" value="1"/>
</dbReference>
<dbReference type="Pfam" id="PF21259">
    <property type="entry name" value="Rgg_C"/>
    <property type="match status" value="1"/>
</dbReference>
<dbReference type="Proteomes" id="UP000190328">
    <property type="component" value="Unassembled WGS sequence"/>
</dbReference>
<dbReference type="Pfam" id="PF01381">
    <property type="entry name" value="HTH_3"/>
    <property type="match status" value="1"/>
</dbReference>
<dbReference type="PANTHER" id="PTHR37038">
    <property type="entry name" value="TRANSCRIPTIONAL REGULATOR-RELATED"/>
    <property type="match status" value="1"/>
</dbReference>
<protein>
    <submittedName>
        <fullName evidence="2">Helix-turn-helix domain-containing protein</fullName>
    </submittedName>
</protein>
<feature type="domain" description="HTH cro/C1-type" evidence="1">
    <location>
        <begin position="10"/>
        <end position="62"/>
    </location>
</feature>
<dbReference type="InterPro" id="IPR010057">
    <property type="entry name" value="Transcription_activator_Rgg_C"/>
</dbReference>
<sequence>MHWNYGKIYRKIRKAKGISQQAVCKDIISRVTLSHFENGKHDPNYVTMQHILRQIDMSFDEFEFICNMYLSEERENIIKDLHSSFSSANIEHLKEIKKRCENYLKVNEDIAIEEINGIVSSWLHLIENNLQEIDEKSKEFVHFIWQRLSKMDTWYSREISLINSILFLFPIETTVELFPRLMKTLDRYDGFYEIETKKATILVNVSTIFLTHHYFNEFKIAAEQAYHLAKKIKRVDLLAIASVRFGMCTNDKEKIKKGLELLKWADEEILLLEAKKEIELYSSLLN</sequence>
<reference evidence="3" key="1">
    <citation type="submission" date="2017-02" db="EMBL/GenBank/DDBJ databases">
        <authorList>
            <person name="Varghese N."/>
            <person name="Submissions S."/>
        </authorList>
    </citation>
    <scope>NUCLEOTIDE SEQUENCE [LARGE SCALE GENOMIC DNA]</scope>
    <source>
        <strain evidence="3">ATCC BAA-1030</strain>
    </source>
</reference>
<dbReference type="InterPro" id="IPR001387">
    <property type="entry name" value="Cro/C1-type_HTH"/>
</dbReference>
<dbReference type="CDD" id="cd00093">
    <property type="entry name" value="HTH_XRE"/>
    <property type="match status" value="1"/>
</dbReference>
<dbReference type="InterPro" id="IPR010982">
    <property type="entry name" value="Lambda_DNA-bd_dom_sf"/>
</dbReference>
<gene>
    <name evidence="2" type="ORF">SAMN02745116_00684</name>
</gene>
<dbReference type="PANTHER" id="PTHR37038:SF13">
    <property type="entry name" value="HTH CRO_C1-TYPE DOMAIN-CONTAINING PROTEIN"/>
    <property type="match status" value="1"/>
</dbReference>
<evidence type="ECO:0000259" key="1">
    <source>
        <dbReference type="PROSITE" id="PS50943"/>
    </source>
</evidence>
<dbReference type="SUPFAM" id="SSF47413">
    <property type="entry name" value="lambda repressor-like DNA-binding domains"/>
    <property type="match status" value="1"/>
</dbReference>
<evidence type="ECO:0000313" key="3">
    <source>
        <dbReference type="Proteomes" id="UP000190328"/>
    </source>
</evidence>
<accession>A0A1T4LJ81</accession>
<dbReference type="PROSITE" id="PS50943">
    <property type="entry name" value="HTH_CROC1"/>
    <property type="match status" value="1"/>
</dbReference>
<dbReference type="GO" id="GO:0003677">
    <property type="term" value="F:DNA binding"/>
    <property type="evidence" value="ECO:0007669"/>
    <property type="project" value="InterPro"/>
</dbReference>
<name>A0A1T4LJ81_9ENTE</name>
<dbReference type="OrthoDB" id="2360592at2"/>
<organism evidence="2 3">
    <name type="scientific">Pilibacter termitis</name>
    <dbReference type="NCBI Taxonomy" id="263852"/>
    <lineage>
        <taxon>Bacteria</taxon>
        <taxon>Bacillati</taxon>
        <taxon>Bacillota</taxon>
        <taxon>Bacilli</taxon>
        <taxon>Lactobacillales</taxon>
        <taxon>Enterococcaceae</taxon>
        <taxon>Pilibacter</taxon>
    </lineage>
</organism>
<dbReference type="Gene3D" id="1.25.40.10">
    <property type="entry name" value="Tetratricopeptide repeat domain"/>
    <property type="match status" value="1"/>
</dbReference>
<dbReference type="STRING" id="263852.SAMN02745116_00684"/>
<proteinExistence type="predicted"/>
<dbReference type="RefSeq" id="WP_078806642.1">
    <property type="nucleotide sequence ID" value="NZ_FUXI01000006.1"/>
</dbReference>